<dbReference type="Pfam" id="PF00071">
    <property type="entry name" value="Ras"/>
    <property type="match status" value="1"/>
</dbReference>
<keyword evidence="5" id="KW-1185">Reference proteome</keyword>
<dbReference type="AlphaFoldDB" id="A0A673WMU2"/>
<keyword evidence="1" id="KW-0547">Nucleotide-binding</keyword>
<accession>A0A673WMU2</accession>
<proteinExistence type="predicted"/>
<dbReference type="InParanoid" id="A0A673WMU2"/>
<name>A0A673WMU2_SALTR</name>
<evidence type="ECO:0000256" key="2">
    <source>
        <dbReference type="ARBA" id="ARBA00023134"/>
    </source>
</evidence>
<organism evidence="4 5">
    <name type="scientific">Salmo trutta</name>
    <name type="common">Brown trout</name>
    <dbReference type="NCBI Taxonomy" id="8032"/>
    <lineage>
        <taxon>Eukaryota</taxon>
        <taxon>Metazoa</taxon>
        <taxon>Chordata</taxon>
        <taxon>Craniata</taxon>
        <taxon>Vertebrata</taxon>
        <taxon>Euteleostomi</taxon>
        <taxon>Actinopterygii</taxon>
        <taxon>Neopterygii</taxon>
        <taxon>Teleostei</taxon>
        <taxon>Protacanthopterygii</taxon>
        <taxon>Salmoniformes</taxon>
        <taxon>Salmonidae</taxon>
        <taxon>Salmoninae</taxon>
        <taxon>Salmo</taxon>
    </lineage>
</organism>
<keyword evidence="2" id="KW-0342">GTP-binding</keyword>
<dbReference type="InterPro" id="IPR001806">
    <property type="entry name" value="Small_GTPase"/>
</dbReference>
<dbReference type="InterPro" id="IPR050227">
    <property type="entry name" value="Rab"/>
</dbReference>
<evidence type="ECO:0000313" key="5">
    <source>
        <dbReference type="Proteomes" id="UP000472277"/>
    </source>
</evidence>
<feature type="region of interest" description="Disordered" evidence="3">
    <location>
        <begin position="174"/>
        <end position="195"/>
    </location>
</feature>
<dbReference type="GO" id="GO:0003924">
    <property type="term" value="F:GTPase activity"/>
    <property type="evidence" value="ECO:0007669"/>
    <property type="project" value="InterPro"/>
</dbReference>
<dbReference type="SMART" id="SM00175">
    <property type="entry name" value="RAB"/>
    <property type="match status" value="1"/>
</dbReference>
<dbReference type="SUPFAM" id="SSF52540">
    <property type="entry name" value="P-loop containing nucleoside triphosphate hydrolases"/>
    <property type="match status" value="1"/>
</dbReference>
<dbReference type="InterPro" id="IPR027417">
    <property type="entry name" value="P-loop_NTPase"/>
</dbReference>
<reference evidence="4" key="1">
    <citation type="submission" date="2025-08" db="UniProtKB">
        <authorList>
            <consortium name="Ensembl"/>
        </authorList>
    </citation>
    <scope>IDENTIFICATION</scope>
</reference>
<dbReference type="Ensembl" id="ENSSTUT00000011095.1">
    <property type="protein sequence ID" value="ENSSTUP00000010428.1"/>
    <property type="gene ID" value="ENSSTUG00000005037.1"/>
</dbReference>
<dbReference type="Proteomes" id="UP000472277">
    <property type="component" value="Chromosome 12"/>
</dbReference>
<protein>
    <submittedName>
        <fullName evidence="4">RAB36, member RAS oncogene family</fullName>
    </submittedName>
</protein>
<evidence type="ECO:0000256" key="1">
    <source>
        <dbReference type="ARBA" id="ARBA00022741"/>
    </source>
</evidence>
<reference evidence="4" key="2">
    <citation type="submission" date="2025-09" db="UniProtKB">
        <authorList>
            <consortium name="Ensembl"/>
        </authorList>
    </citation>
    <scope>IDENTIFICATION</scope>
</reference>
<evidence type="ECO:0000313" key="4">
    <source>
        <dbReference type="Ensembl" id="ENSSTUP00000010428.1"/>
    </source>
</evidence>
<dbReference type="GeneTree" id="ENSGT00940000159687"/>
<dbReference type="PROSITE" id="PS51419">
    <property type="entry name" value="RAB"/>
    <property type="match status" value="1"/>
</dbReference>
<evidence type="ECO:0000256" key="3">
    <source>
        <dbReference type="SAM" id="MobiDB-lite"/>
    </source>
</evidence>
<dbReference type="Gene3D" id="3.40.50.300">
    <property type="entry name" value="P-loop containing nucleotide triphosphate hydrolases"/>
    <property type="match status" value="1"/>
</dbReference>
<dbReference type="OMA" id="HTRENEP"/>
<dbReference type="PRINTS" id="PR00449">
    <property type="entry name" value="RASTRNSFRMNG"/>
</dbReference>
<sequence length="195" mass="22089">MHFPSPVSRDTVISKFPKCYTLQACLQMEDWNTQAKVVCKDSQQWFQMLNISFKAVVVGDLNVGKTFLKDVFTRNYKATIGGDFEIESFELSGAPFSLQIWDTDGQENLKYIASAYYRGVQGKTETANIKTLQHTRENEPGFDLLVSAHTCTWFLISALFEDIFVHTVSSKSNWDSDNEFHSVSENSTGELQSKA</sequence>
<dbReference type="PANTHER" id="PTHR47977">
    <property type="entry name" value="RAS-RELATED PROTEIN RAB"/>
    <property type="match status" value="1"/>
</dbReference>
<dbReference type="GO" id="GO:0005525">
    <property type="term" value="F:GTP binding"/>
    <property type="evidence" value="ECO:0007669"/>
    <property type="project" value="UniProtKB-KW"/>
</dbReference>